<dbReference type="PATRIC" id="fig|50340.43.peg.6159"/>
<feature type="chain" id="PRO_5005836529" evidence="5">
    <location>
        <begin position="24"/>
        <end position="184"/>
    </location>
</feature>
<evidence type="ECO:0000313" key="8">
    <source>
        <dbReference type="Proteomes" id="UP000037931"/>
    </source>
</evidence>
<accession>A0A0M9GGJ9</accession>
<dbReference type="Gene3D" id="2.60.40.1090">
    <property type="entry name" value="Fimbrial-type adhesion domain"/>
    <property type="match status" value="1"/>
</dbReference>
<evidence type="ECO:0000256" key="3">
    <source>
        <dbReference type="ARBA" id="ARBA00022729"/>
    </source>
</evidence>
<dbReference type="GO" id="GO:0043709">
    <property type="term" value="P:cell adhesion involved in single-species biofilm formation"/>
    <property type="evidence" value="ECO:0007669"/>
    <property type="project" value="TreeGrafter"/>
</dbReference>
<proteinExistence type="inferred from homology"/>
<keyword evidence="3 5" id="KW-0732">Signal</keyword>
<evidence type="ECO:0000256" key="2">
    <source>
        <dbReference type="ARBA" id="ARBA00006671"/>
    </source>
</evidence>
<organism evidence="7 8">
    <name type="scientific">Pseudomonas asplenii</name>
    <dbReference type="NCBI Taxonomy" id="53407"/>
    <lineage>
        <taxon>Bacteria</taxon>
        <taxon>Pseudomonadati</taxon>
        <taxon>Pseudomonadota</taxon>
        <taxon>Gammaproteobacteria</taxon>
        <taxon>Pseudomonadales</taxon>
        <taxon>Pseudomonadaceae</taxon>
        <taxon>Pseudomonas</taxon>
    </lineage>
</organism>
<dbReference type="PANTHER" id="PTHR33420">
    <property type="entry name" value="FIMBRIAL SUBUNIT ELFA-RELATED"/>
    <property type="match status" value="1"/>
</dbReference>
<dbReference type="InterPro" id="IPR008966">
    <property type="entry name" value="Adhesion_dom_sf"/>
</dbReference>
<gene>
    <name evidence="7" type="ORF">PF66_02767</name>
</gene>
<dbReference type="InterPro" id="IPR000259">
    <property type="entry name" value="Adhesion_dom_fimbrial"/>
</dbReference>
<dbReference type="Pfam" id="PF00419">
    <property type="entry name" value="Fimbrial"/>
    <property type="match status" value="1"/>
</dbReference>
<evidence type="ECO:0000259" key="6">
    <source>
        <dbReference type="Pfam" id="PF00419"/>
    </source>
</evidence>
<comment type="subcellular location">
    <subcellularLocation>
        <location evidence="1">Fimbrium</location>
    </subcellularLocation>
</comment>
<feature type="signal peptide" evidence="5">
    <location>
        <begin position="1"/>
        <end position="23"/>
    </location>
</feature>
<keyword evidence="4" id="KW-0281">Fimbrium</keyword>
<dbReference type="RefSeq" id="WP_054062978.1">
    <property type="nucleotide sequence ID" value="NZ_JSYZ01000009.1"/>
</dbReference>
<comment type="similarity">
    <text evidence="2">Belongs to the fimbrial protein family.</text>
</comment>
<dbReference type="AlphaFoldDB" id="A0A0M9GGJ9"/>
<dbReference type="Proteomes" id="UP000037931">
    <property type="component" value="Unassembled WGS sequence"/>
</dbReference>
<dbReference type="InterPro" id="IPR050263">
    <property type="entry name" value="Bact_Fimbrial_Adh_Pro"/>
</dbReference>
<dbReference type="OrthoDB" id="7031916at2"/>
<dbReference type="PANTHER" id="PTHR33420:SF12">
    <property type="entry name" value="FIMBRIN-LIKE PROTEIN FIMI-RELATED"/>
    <property type="match status" value="1"/>
</dbReference>
<feature type="domain" description="Fimbrial-type adhesion" evidence="6">
    <location>
        <begin position="28"/>
        <end position="183"/>
    </location>
</feature>
<dbReference type="SUPFAM" id="SSF49401">
    <property type="entry name" value="Bacterial adhesins"/>
    <property type="match status" value="1"/>
</dbReference>
<dbReference type="STRING" id="50340.PF66_02767"/>
<comment type="caution">
    <text evidence="7">The sequence shown here is derived from an EMBL/GenBank/DDBJ whole genome shotgun (WGS) entry which is preliminary data.</text>
</comment>
<dbReference type="GO" id="GO:0009289">
    <property type="term" value="C:pilus"/>
    <property type="evidence" value="ECO:0007669"/>
    <property type="project" value="UniProtKB-SubCell"/>
</dbReference>
<dbReference type="EMBL" id="JSYZ01000009">
    <property type="protein sequence ID" value="KPA90705.1"/>
    <property type="molecule type" value="Genomic_DNA"/>
</dbReference>
<protein>
    <submittedName>
        <fullName evidence="7">P pilus assembly protein, pilin FimA</fullName>
    </submittedName>
</protein>
<evidence type="ECO:0000256" key="1">
    <source>
        <dbReference type="ARBA" id="ARBA00004561"/>
    </source>
</evidence>
<evidence type="ECO:0000256" key="5">
    <source>
        <dbReference type="SAM" id="SignalP"/>
    </source>
</evidence>
<evidence type="ECO:0000256" key="4">
    <source>
        <dbReference type="ARBA" id="ARBA00023263"/>
    </source>
</evidence>
<keyword evidence="8" id="KW-1185">Reference proteome</keyword>
<evidence type="ECO:0000313" key="7">
    <source>
        <dbReference type="EMBL" id="KPA90705.1"/>
    </source>
</evidence>
<reference evidence="7 8" key="1">
    <citation type="journal article" date="2015" name="PLoS ONE">
        <title>Rice-Infecting Pseudomonas Genomes Are Highly Accessorized and Harbor Multiple Putative Virulence Mechanisms to Cause Sheath Brown Rot.</title>
        <authorList>
            <person name="Quibod I.L."/>
            <person name="Grande G."/>
            <person name="Oreiro E.G."/>
            <person name="Borja F.N."/>
            <person name="Dossa G.S."/>
            <person name="Mauleon R."/>
            <person name="Cruz C.V."/>
            <person name="Oliva R."/>
        </authorList>
    </citation>
    <scope>NUCLEOTIDE SEQUENCE [LARGE SCALE GENOMIC DNA]</scope>
    <source>
        <strain evidence="7 8">IRRI 6609</strain>
    </source>
</reference>
<name>A0A0M9GGJ9_9PSED</name>
<dbReference type="InterPro" id="IPR036937">
    <property type="entry name" value="Adhesion_dom_fimbrial_sf"/>
</dbReference>
<sequence precursor="true">MKTPLIALSLGLAASLAGTQAFANTGTINFEGKITSSTCPIEVVNPEDGSISNQVKMGSVDAGRFTAPGQEYRGKAFALRVGDASACGGTAAEVTFNGTADPSGNYFSVGSDQDPSVAKGVAIVIRDKTGSSVAPGGTSAEYDLNASGPTDMLFNAYYRRTAPAGSSVLPGSASADVLFVVAVN</sequence>